<dbReference type="Gene3D" id="1.10.600.10">
    <property type="entry name" value="Farnesyl Diphosphate Synthase"/>
    <property type="match status" value="1"/>
</dbReference>
<organism evidence="8 9">
    <name type="scientific">Larsenimonas rhizosphaerae</name>
    <dbReference type="NCBI Taxonomy" id="2944682"/>
    <lineage>
        <taxon>Bacteria</taxon>
        <taxon>Pseudomonadati</taxon>
        <taxon>Pseudomonadota</taxon>
        <taxon>Gammaproteobacteria</taxon>
        <taxon>Oceanospirillales</taxon>
        <taxon>Halomonadaceae</taxon>
        <taxon>Larsenimonas</taxon>
    </lineage>
</organism>
<feature type="region of interest" description="Disordered" evidence="7">
    <location>
        <begin position="274"/>
        <end position="300"/>
    </location>
</feature>
<evidence type="ECO:0000256" key="4">
    <source>
        <dbReference type="ARBA" id="ARBA00022723"/>
    </source>
</evidence>
<dbReference type="Pfam" id="PF00348">
    <property type="entry name" value="polyprenyl_synt"/>
    <property type="match status" value="1"/>
</dbReference>
<protein>
    <submittedName>
        <fullName evidence="8">Polyprenyl synthetase family protein</fullName>
    </submittedName>
</protein>
<dbReference type="GO" id="GO:0046872">
    <property type="term" value="F:metal ion binding"/>
    <property type="evidence" value="ECO:0007669"/>
    <property type="project" value="UniProtKB-KW"/>
</dbReference>
<dbReference type="AlphaFoldDB" id="A0AA42CXF1"/>
<dbReference type="SUPFAM" id="SSF48576">
    <property type="entry name" value="Terpenoid synthases"/>
    <property type="match status" value="1"/>
</dbReference>
<evidence type="ECO:0000256" key="1">
    <source>
        <dbReference type="ARBA" id="ARBA00001946"/>
    </source>
</evidence>
<accession>A0AA42CXF1</accession>
<evidence type="ECO:0000256" key="5">
    <source>
        <dbReference type="ARBA" id="ARBA00022842"/>
    </source>
</evidence>
<keyword evidence="5" id="KW-0460">Magnesium</keyword>
<evidence type="ECO:0000256" key="6">
    <source>
        <dbReference type="RuleBase" id="RU004466"/>
    </source>
</evidence>
<comment type="cofactor">
    <cofactor evidence="1">
        <name>Mg(2+)</name>
        <dbReference type="ChEBI" id="CHEBI:18420"/>
    </cofactor>
</comment>
<evidence type="ECO:0000256" key="7">
    <source>
        <dbReference type="SAM" id="MobiDB-lite"/>
    </source>
</evidence>
<evidence type="ECO:0000256" key="2">
    <source>
        <dbReference type="ARBA" id="ARBA00006706"/>
    </source>
</evidence>
<comment type="similarity">
    <text evidence="2 6">Belongs to the FPP/GGPP synthase family.</text>
</comment>
<keyword evidence="4" id="KW-0479">Metal-binding</keyword>
<dbReference type="PROSITE" id="PS00723">
    <property type="entry name" value="POLYPRENYL_SYNTHASE_1"/>
    <property type="match status" value="1"/>
</dbReference>
<name>A0AA42CXF1_9GAMM</name>
<dbReference type="GO" id="GO:0004659">
    <property type="term" value="F:prenyltransferase activity"/>
    <property type="evidence" value="ECO:0007669"/>
    <property type="project" value="InterPro"/>
</dbReference>
<keyword evidence="3 6" id="KW-0808">Transferase</keyword>
<evidence type="ECO:0000313" key="9">
    <source>
        <dbReference type="Proteomes" id="UP001165678"/>
    </source>
</evidence>
<dbReference type="PANTHER" id="PTHR12001:SF69">
    <property type="entry name" value="ALL TRANS-POLYPRENYL-DIPHOSPHATE SYNTHASE PDSS1"/>
    <property type="match status" value="1"/>
</dbReference>
<keyword evidence="9" id="KW-1185">Reference proteome</keyword>
<evidence type="ECO:0000313" key="8">
    <source>
        <dbReference type="EMBL" id="MCX2523805.1"/>
    </source>
</evidence>
<dbReference type="Proteomes" id="UP001165678">
    <property type="component" value="Unassembled WGS sequence"/>
</dbReference>
<comment type="caution">
    <text evidence="8">The sequence shown here is derived from an EMBL/GenBank/DDBJ whole genome shotgun (WGS) entry which is preliminary data.</text>
</comment>
<proteinExistence type="inferred from homology"/>
<dbReference type="RefSeq" id="WP_265895837.1">
    <property type="nucleotide sequence ID" value="NZ_JAPIVE010000001.1"/>
</dbReference>
<evidence type="ECO:0000256" key="3">
    <source>
        <dbReference type="ARBA" id="ARBA00022679"/>
    </source>
</evidence>
<sequence>MPSPQSAYRCETPEPSCLSSDTLHNALQTALLGDNAASDDIITRACRHHLKTTGGLLRARLAFSTARALEIPSTTALTLALIPELLHNASLIHDDVQDRDETRRGHPSLWKAFSSEVALCVGDLHISAAYGCAGALQNYPNILAELITCTHAGVTRTIHGQAQDLAGSAGCELTTYLSMARDKTAPLIGLSLELPLRTGGHHAALPWAAKAVDAFAIAYQIADDIDDIERDALRPGSDNLVHRLAADHPDDALDRAVQMAMHYLDQAETMARQLPGDSGLPLRHETHRLGQRLSTSRDTQ</sequence>
<gene>
    <name evidence="8" type="ORF">OQ287_06095</name>
</gene>
<dbReference type="PANTHER" id="PTHR12001">
    <property type="entry name" value="GERANYLGERANYL PYROPHOSPHATE SYNTHASE"/>
    <property type="match status" value="1"/>
</dbReference>
<dbReference type="InterPro" id="IPR008949">
    <property type="entry name" value="Isoprenoid_synthase_dom_sf"/>
</dbReference>
<dbReference type="EMBL" id="JAPIVE010000001">
    <property type="protein sequence ID" value="MCX2523805.1"/>
    <property type="molecule type" value="Genomic_DNA"/>
</dbReference>
<dbReference type="InterPro" id="IPR033749">
    <property type="entry name" value="Polyprenyl_synt_CS"/>
</dbReference>
<dbReference type="InterPro" id="IPR000092">
    <property type="entry name" value="Polyprenyl_synt"/>
</dbReference>
<reference evidence="8" key="1">
    <citation type="submission" date="2022-11" db="EMBL/GenBank/DDBJ databases">
        <title>Larsenimonas rhizosphaerae sp. nov., isolated from a tidal mudflat.</title>
        <authorList>
            <person name="Lee S.D."/>
            <person name="Kim I.S."/>
        </authorList>
    </citation>
    <scope>NUCLEOTIDE SEQUENCE</scope>
    <source>
        <strain evidence="8">GH2-1</strain>
    </source>
</reference>
<dbReference type="GO" id="GO:0008299">
    <property type="term" value="P:isoprenoid biosynthetic process"/>
    <property type="evidence" value="ECO:0007669"/>
    <property type="project" value="InterPro"/>
</dbReference>